<organism evidence="2 3">
    <name type="scientific">Sediminitomix flava</name>
    <dbReference type="NCBI Taxonomy" id="379075"/>
    <lineage>
        <taxon>Bacteria</taxon>
        <taxon>Pseudomonadati</taxon>
        <taxon>Bacteroidota</taxon>
        <taxon>Cytophagia</taxon>
        <taxon>Cytophagales</taxon>
        <taxon>Flammeovirgaceae</taxon>
        <taxon>Sediminitomix</taxon>
    </lineage>
</organism>
<reference evidence="2 3" key="1">
    <citation type="submission" date="2018-03" db="EMBL/GenBank/DDBJ databases">
        <title>Genomic Encyclopedia of Archaeal and Bacterial Type Strains, Phase II (KMG-II): from individual species to whole genera.</title>
        <authorList>
            <person name="Goeker M."/>
        </authorList>
    </citation>
    <scope>NUCLEOTIDE SEQUENCE [LARGE SCALE GENOMIC DNA]</scope>
    <source>
        <strain evidence="2 3">DSM 28229</strain>
    </source>
</reference>
<accession>A0A315YXZ9</accession>
<sequence length="428" mass="48312">MKKQFLLALLLGSALFSCSDDVLKDEDNDVDIPEVPDDPDLDDPSFEEYEGVKLLVTYQNSPLVELREPHSDRIDSLYVAENGSKFTNEVGTKVANAIVYGENSVSKIYTGLDRHGDHYHTYEPEVKIITSTPQTDRPDWTDFNGIWRSKENGNLFTTTSEGVINSTPAEEISLSSLPKEGVNTVRIGTGYMDENFFILSNKNNGIVVMHTSTSEVLHTFNDLGEIYSANMFTGEHWSENYGLVSTEKGLLRLLLNRGDDSNISLEYHLIEYPEGSTKFDQLIYRKFQKDFMDPQIKTLLGVDYKHGVFQIDAVEGTITKVIDAEGIKFFEINHMLTDIYVLTENSMTVYDFESFTPNASVKLRGSLDKNVSFGVSEKFAYLHYNQNTHIDRFDAKDLLEYSSIKTEHPIANIGVCGNVVEVPIDNHN</sequence>
<proteinExistence type="predicted"/>
<name>A0A315YXZ9_SEDFL</name>
<dbReference type="Proteomes" id="UP000245535">
    <property type="component" value="Unassembled WGS sequence"/>
</dbReference>
<keyword evidence="3" id="KW-1185">Reference proteome</keyword>
<dbReference type="SUPFAM" id="SSF50998">
    <property type="entry name" value="Quinoprotein alcohol dehydrogenase-like"/>
    <property type="match status" value="1"/>
</dbReference>
<evidence type="ECO:0008006" key="4">
    <source>
        <dbReference type="Google" id="ProtNLM"/>
    </source>
</evidence>
<comment type="caution">
    <text evidence="2">The sequence shown here is derived from an EMBL/GenBank/DDBJ whole genome shotgun (WGS) entry which is preliminary data.</text>
</comment>
<dbReference type="RefSeq" id="WP_109622797.1">
    <property type="nucleotide sequence ID" value="NZ_QGDO01000010.1"/>
</dbReference>
<evidence type="ECO:0000313" key="2">
    <source>
        <dbReference type="EMBL" id="PWJ35018.1"/>
    </source>
</evidence>
<dbReference type="EMBL" id="QGDO01000010">
    <property type="protein sequence ID" value="PWJ35018.1"/>
    <property type="molecule type" value="Genomic_DNA"/>
</dbReference>
<evidence type="ECO:0000313" key="3">
    <source>
        <dbReference type="Proteomes" id="UP000245535"/>
    </source>
</evidence>
<gene>
    <name evidence="2" type="ORF">BC781_11059</name>
</gene>
<dbReference type="OrthoDB" id="974671at2"/>
<dbReference type="PROSITE" id="PS51257">
    <property type="entry name" value="PROKAR_LIPOPROTEIN"/>
    <property type="match status" value="1"/>
</dbReference>
<keyword evidence="1" id="KW-0732">Signal</keyword>
<dbReference type="AlphaFoldDB" id="A0A315YXZ9"/>
<feature type="signal peptide" evidence="1">
    <location>
        <begin position="1"/>
        <end position="19"/>
    </location>
</feature>
<dbReference type="InterPro" id="IPR011047">
    <property type="entry name" value="Quinoprotein_ADH-like_sf"/>
</dbReference>
<protein>
    <recommendedName>
        <fullName evidence="4">Lipoprotein</fullName>
    </recommendedName>
</protein>
<evidence type="ECO:0000256" key="1">
    <source>
        <dbReference type="SAM" id="SignalP"/>
    </source>
</evidence>
<feature type="chain" id="PRO_5016248565" description="Lipoprotein" evidence="1">
    <location>
        <begin position="20"/>
        <end position="428"/>
    </location>
</feature>